<dbReference type="Gene3D" id="1.25.40.20">
    <property type="entry name" value="Ankyrin repeat-containing domain"/>
    <property type="match status" value="1"/>
</dbReference>
<dbReference type="Proteomes" id="UP000001542">
    <property type="component" value="Unassembled WGS sequence"/>
</dbReference>
<proteinExistence type="predicted"/>
<dbReference type="EMBL" id="DS114236">
    <property type="protein sequence ID" value="EAX89078.1"/>
    <property type="molecule type" value="Genomic_DNA"/>
</dbReference>
<organism evidence="1 2">
    <name type="scientific">Trichomonas vaginalis (strain ATCC PRA-98 / G3)</name>
    <dbReference type="NCBI Taxonomy" id="412133"/>
    <lineage>
        <taxon>Eukaryota</taxon>
        <taxon>Metamonada</taxon>
        <taxon>Parabasalia</taxon>
        <taxon>Trichomonadida</taxon>
        <taxon>Trichomonadidae</taxon>
        <taxon>Trichomonas</taxon>
    </lineage>
</organism>
<name>A2G184_TRIV3</name>
<dbReference type="InParanoid" id="A2G184"/>
<dbReference type="AlphaFoldDB" id="A2G184"/>
<dbReference type="SUPFAM" id="SSF48403">
    <property type="entry name" value="Ankyrin repeat"/>
    <property type="match status" value="1"/>
</dbReference>
<dbReference type="SMR" id="A2G184"/>
<reference evidence="1" key="1">
    <citation type="submission" date="2006-10" db="EMBL/GenBank/DDBJ databases">
        <authorList>
            <person name="Amadeo P."/>
            <person name="Zhao Q."/>
            <person name="Wortman J."/>
            <person name="Fraser-Liggett C."/>
            <person name="Carlton J."/>
        </authorList>
    </citation>
    <scope>NUCLEOTIDE SEQUENCE</scope>
    <source>
        <strain evidence="1">G3</strain>
    </source>
</reference>
<dbReference type="RefSeq" id="XP_001302008.1">
    <property type="nucleotide sequence ID" value="XM_001302007.1"/>
</dbReference>
<dbReference type="InterPro" id="IPR036770">
    <property type="entry name" value="Ankyrin_rpt-contain_sf"/>
</dbReference>
<dbReference type="OrthoDB" id="340620at2759"/>
<keyword evidence="2" id="KW-1185">Reference proteome</keyword>
<dbReference type="KEGG" id="tva:4746744"/>
<dbReference type="PANTHER" id="PTHR24159:SF5">
    <property type="entry name" value="ANK_REP_REGION DOMAIN-CONTAINING PROTEIN"/>
    <property type="match status" value="1"/>
</dbReference>
<dbReference type="Pfam" id="PF12796">
    <property type="entry name" value="Ank_2"/>
    <property type="match status" value="1"/>
</dbReference>
<dbReference type="STRING" id="5722.A2G184"/>
<evidence type="ECO:0000313" key="1">
    <source>
        <dbReference type="EMBL" id="EAX89078.1"/>
    </source>
</evidence>
<reference evidence="1" key="2">
    <citation type="journal article" date="2007" name="Science">
        <title>Draft genome sequence of the sexually transmitted pathogen Trichomonas vaginalis.</title>
        <authorList>
            <person name="Carlton J.M."/>
            <person name="Hirt R.P."/>
            <person name="Silva J.C."/>
            <person name="Delcher A.L."/>
            <person name="Schatz M."/>
            <person name="Zhao Q."/>
            <person name="Wortman J.R."/>
            <person name="Bidwell S.L."/>
            <person name="Alsmark U.C.M."/>
            <person name="Besteiro S."/>
            <person name="Sicheritz-Ponten T."/>
            <person name="Noel C.J."/>
            <person name="Dacks J.B."/>
            <person name="Foster P.G."/>
            <person name="Simillion C."/>
            <person name="Van de Peer Y."/>
            <person name="Miranda-Saavedra D."/>
            <person name="Barton G.J."/>
            <person name="Westrop G.D."/>
            <person name="Mueller S."/>
            <person name="Dessi D."/>
            <person name="Fiori P.L."/>
            <person name="Ren Q."/>
            <person name="Paulsen I."/>
            <person name="Zhang H."/>
            <person name="Bastida-Corcuera F.D."/>
            <person name="Simoes-Barbosa A."/>
            <person name="Brown M.T."/>
            <person name="Hayes R.D."/>
            <person name="Mukherjee M."/>
            <person name="Okumura C.Y."/>
            <person name="Schneider R."/>
            <person name="Smith A.J."/>
            <person name="Vanacova S."/>
            <person name="Villalvazo M."/>
            <person name="Haas B.J."/>
            <person name="Pertea M."/>
            <person name="Feldblyum T.V."/>
            <person name="Utterback T.R."/>
            <person name="Shu C.L."/>
            <person name="Osoegawa K."/>
            <person name="de Jong P.J."/>
            <person name="Hrdy I."/>
            <person name="Horvathova L."/>
            <person name="Zubacova Z."/>
            <person name="Dolezal P."/>
            <person name="Malik S.B."/>
            <person name="Logsdon J.M. Jr."/>
            <person name="Henze K."/>
            <person name="Gupta A."/>
            <person name="Wang C.C."/>
            <person name="Dunne R.L."/>
            <person name="Upcroft J.A."/>
            <person name="Upcroft P."/>
            <person name="White O."/>
            <person name="Salzberg S.L."/>
            <person name="Tang P."/>
            <person name="Chiu C.-H."/>
            <person name="Lee Y.-S."/>
            <person name="Embley T.M."/>
            <person name="Coombs G.H."/>
            <person name="Mottram J.C."/>
            <person name="Tachezy J."/>
            <person name="Fraser-Liggett C.M."/>
            <person name="Johnson P.J."/>
        </authorList>
    </citation>
    <scope>NUCLEOTIDE SEQUENCE [LARGE SCALE GENOMIC DNA]</scope>
    <source>
        <strain evidence="1">G3</strain>
    </source>
</reference>
<sequence length="479" mass="54342">MSDEFVEFDIEKLQQFATSQKIIDDAPNVDLSITANELFDVYHEKLDLRCLIRDIIYFGCIRPKYVKLYVSLLQEMLAKQWNDHEKTIIQNSLKYKHHCLLNDFAIECQNSSFLIEISSRKIIQPISFRNLSGQSENLWKILVDDDIEALIELSAVPNFDLNFEFIYDGIKRRSFLNVSALLSAVKCFRFLIGNNIKVDESTIHCAVSSGSSEMIRLVEQNGGVIENCISDAIVNYRYDIARWLSDRENNIDEIKQICMESGNIVTYLEMSEALEMPIDGSPFDVQFPTVHFIEATKNCDLFLSKILTGMTLHKDVDRLDMCCEKGVNIDTFIDAENQTIFSCFAASGGSIFEHIAELGANPNIPDIFNYTTLNCAIEGRNLNSVKYLIEKCNASIKIPNDPLSHAACIGSYDTVKYLLGIDGIDVNKISEDRMTPLLIAAERNHIMIVELLLSHPNVDKEAKNEFGKGYSDFLVPRTK</sequence>
<dbReference type="SMART" id="SM00248">
    <property type="entry name" value="ANK"/>
    <property type="match status" value="4"/>
</dbReference>
<dbReference type="InterPro" id="IPR002110">
    <property type="entry name" value="Ankyrin_rpt"/>
</dbReference>
<dbReference type="PANTHER" id="PTHR24159">
    <property type="match status" value="1"/>
</dbReference>
<dbReference type="Pfam" id="PF00023">
    <property type="entry name" value="Ank"/>
    <property type="match status" value="1"/>
</dbReference>
<gene>
    <name evidence="1" type="ORF">TVAG_261230</name>
</gene>
<dbReference type="VEuPathDB" id="TrichDB:TVAGG3_0559340"/>
<protein>
    <submittedName>
        <fullName evidence="1">Uncharacterized protein</fullName>
    </submittedName>
</protein>
<evidence type="ECO:0000313" key="2">
    <source>
        <dbReference type="Proteomes" id="UP000001542"/>
    </source>
</evidence>
<dbReference type="VEuPathDB" id="TrichDB:TVAG_261230"/>
<accession>A2G184</accession>